<proteinExistence type="predicted"/>
<dbReference type="EMBL" id="CP136896">
    <property type="protein sequence ID" value="WOL12859.1"/>
    <property type="molecule type" value="Genomic_DNA"/>
</dbReference>
<accession>A0AAQ3KR08</accession>
<evidence type="ECO:0000313" key="1">
    <source>
        <dbReference type="EMBL" id="WOL12859.1"/>
    </source>
</evidence>
<keyword evidence="2" id="KW-1185">Reference proteome</keyword>
<name>A0AAQ3KR08_9LILI</name>
<gene>
    <name evidence="1" type="ORF">Cni_G21627</name>
</gene>
<dbReference type="PANTHER" id="PTHR36068:SF1">
    <property type="entry name" value="OS01G0102500 PROTEIN"/>
    <property type="match status" value="1"/>
</dbReference>
<dbReference type="PANTHER" id="PTHR36068">
    <property type="entry name" value="OS01G0102500 PROTEIN"/>
    <property type="match status" value="1"/>
</dbReference>
<organism evidence="1 2">
    <name type="scientific">Canna indica</name>
    <name type="common">Indian-shot</name>
    <dbReference type="NCBI Taxonomy" id="4628"/>
    <lineage>
        <taxon>Eukaryota</taxon>
        <taxon>Viridiplantae</taxon>
        <taxon>Streptophyta</taxon>
        <taxon>Embryophyta</taxon>
        <taxon>Tracheophyta</taxon>
        <taxon>Spermatophyta</taxon>
        <taxon>Magnoliopsida</taxon>
        <taxon>Liliopsida</taxon>
        <taxon>Zingiberales</taxon>
        <taxon>Cannaceae</taxon>
        <taxon>Canna</taxon>
    </lineage>
</organism>
<evidence type="ECO:0008006" key="3">
    <source>
        <dbReference type="Google" id="ProtNLM"/>
    </source>
</evidence>
<dbReference type="CDD" id="cd22744">
    <property type="entry name" value="OTU"/>
    <property type="match status" value="1"/>
</dbReference>
<evidence type="ECO:0000313" key="2">
    <source>
        <dbReference type="Proteomes" id="UP001327560"/>
    </source>
</evidence>
<dbReference type="AlphaFoldDB" id="A0AAQ3KR08"/>
<protein>
    <recommendedName>
        <fullName evidence="3">OTU domain-containing protein</fullName>
    </recommendedName>
</protein>
<dbReference type="Proteomes" id="UP001327560">
    <property type="component" value="Chromosome 7"/>
</dbReference>
<reference evidence="1 2" key="1">
    <citation type="submission" date="2023-10" db="EMBL/GenBank/DDBJ databases">
        <title>Chromosome-scale genome assembly provides insights into flower coloration mechanisms of Canna indica.</title>
        <authorList>
            <person name="Li C."/>
        </authorList>
    </citation>
    <scope>NUCLEOTIDE SEQUENCE [LARGE SCALE GENOMIC DNA]</scope>
    <source>
        <tissue evidence="1">Flower</tissue>
    </source>
</reference>
<sequence length="209" mass="22873">MGKLLTNSAAVTETLNPSPSLLQWPEAAPVHSPKDADMAAAAWTGVSGLDEQLWRRLEMIRERGVFWKNPRDAEVPGVAFRLDHGGDVEADGNCLFTAVGRAIGSRGVEVRELRQRAVRRFLEDYGSSDGSEKEAVVVAIRHLYSSDLNSGWGVHVVPAVKLLAKKADRESLDAAIQDLVDLGLQRELASESIYKERCIAISDGHSWAK</sequence>